<evidence type="ECO:0000256" key="1">
    <source>
        <dbReference type="ARBA" id="ARBA00022729"/>
    </source>
</evidence>
<feature type="transmembrane region" description="Helical" evidence="5">
    <location>
        <begin position="666"/>
        <end position="686"/>
    </location>
</feature>
<keyword evidence="3" id="KW-1015">Disulfide bond</keyword>
<reference evidence="8" key="1">
    <citation type="submission" date="2023-07" db="EMBL/GenBank/DDBJ databases">
        <authorList>
            <consortium name="AG Swart"/>
            <person name="Singh M."/>
            <person name="Singh A."/>
            <person name="Seah K."/>
            <person name="Emmerich C."/>
        </authorList>
    </citation>
    <scope>NUCLEOTIDE SEQUENCE</scope>
    <source>
        <strain evidence="8">DP1</strain>
    </source>
</reference>
<feature type="transmembrane region" description="Helical" evidence="5">
    <location>
        <begin position="641"/>
        <end position="660"/>
    </location>
</feature>
<keyword evidence="5" id="KW-0812">Transmembrane</keyword>
<dbReference type="EMBL" id="CAMPGE010000757">
    <property type="protein sequence ID" value="CAI2359514.1"/>
    <property type="molecule type" value="Genomic_DNA"/>
</dbReference>
<feature type="chain" id="PRO_5042066173" description="PA14 domain-containing protein" evidence="6">
    <location>
        <begin position="44"/>
        <end position="924"/>
    </location>
</feature>
<dbReference type="Pfam" id="PF13948">
    <property type="entry name" value="DUF4215"/>
    <property type="match status" value="1"/>
</dbReference>
<comment type="caution">
    <text evidence="8">The sequence shown here is derived from an EMBL/GenBank/DDBJ whole genome shotgun (WGS) entry which is preliminary data.</text>
</comment>
<dbReference type="InterPro" id="IPR011936">
    <property type="entry name" value="Myxo_disulph_rpt"/>
</dbReference>
<organism evidence="8 9">
    <name type="scientific">Euplotes crassus</name>
    <dbReference type="NCBI Taxonomy" id="5936"/>
    <lineage>
        <taxon>Eukaryota</taxon>
        <taxon>Sar</taxon>
        <taxon>Alveolata</taxon>
        <taxon>Ciliophora</taxon>
        <taxon>Intramacronucleata</taxon>
        <taxon>Spirotrichea</taxon>
        <taxon>Hypotrichia</taxon>
        <taxon>Euplotida</taxon>
        <taxon>Euplotidae</taxon>
        <taxon>Moneuplotes</taxon>
    </lineage>
</organism>
<feature type="transmembrane region" description="Helical" evidence="5">
    <location>
        <begin position="698"/>
        <end position="716"/>
    </location>
</feature>
<keyword evidence="2" id="KW-0677">Repeat</keyword>
<evidence type="ECO:0000313" key="9">
    <source>
        <dbReference type="Proteomes" id="UP001295684"/>
    </source>
</evidence>
<keyword evidence="1 6" id="KW-0732">Signal</keyword>
<proteinExistence type="predicted"/>
<evidence type="ECO:0000256" key="6">
    <source>
        <dbReference type="SAM" id="SignalP"/>
    </source>
</evidence>
<dbReference type="SUPFAM" id="SSF56988">
    <property type="entry name" value="Anthrax protective antigen"/>
    <property type="match status" value="1"/>
</dbReference>
<feature type="transmembrane region" description="Helical" evidence="5">
    <location>
        <begin position="443"/>
        <end position="462"/>
    </location>
</feature>
<evidence type="ECO:0000313" key="8">
    <source>
        <dbReference type="EMBL" id="CAI2359514.1"/>
    </source>
</evidence>
<accession>A0AAD1U3I8</accession>
<evidence type="ECO:0000256" key="4">
    <source>
        <dbReference type="SAM" id="MobiDB-lite"/>
    </source>
</evidence>
<dbReference type="AlphaFoldDB" id="A0AAD1U3I8"/>
<evidence type="ECO:0000259" key="7">
    <source>
        <dbReference type="PROSITE" id="PS51820"/>
    </source>
</evidence>
<dbReference type="InterPro" id="IPR037524">
    <property type="entry name" value="PA14/GLEYA"/>
</dbReference>
<keyword evidence="9" id="KW-1185">Reference proteome</keyword>
<feature type="transmembrane region" description="Helical" evidence="5">
    <location>
        <begin position="405"/>
        <end position="431"/>
    </location>
</feature>
<feature type="domain" description="PA14" evidence="7">
    <location>
        <begin position="163"/>
        <end position="297"/>
    </location>
</feature>
<protein>
    <recommendedName>
        <fullName evidence="7">PA14 domain-containing protein</fullName>
    </recommendedName>
</protein>
<keyword evidence="5" id="KW-1133">Transmembrane helix</keyword>
<feature type="region of interest" description="Disordered" evidence="4">
    <location>
        <begin position="889"/>
        <end position="924"/>
    </location>
</feature>
<feature type="transmembrane region" description="Helical" evidence="5">
    <location>
        <begin position="514"/>
        <end position="532"/>
    </location>
</feature>
<feature type="signal peptide" evidence="6">
    <location>
        <begin position="1"/>
        <end position="43"/>
    </location>
</feature>
<evidence type="ECO:0000256" key="5">
    <source>
        <dbReference type="SAM" id="Phobius"/>
    </source>
</evidence>
<name>A0AAD1U3I8_EUPCR</name>
<gene>
    <name evidence="8" type="ORF">ECRASSUSDP1_LOCUS805</name>
</gene>
<feature type="transmembrane region" description="Helical" evidence="5">
    <location>
        <begin position="553"/>
        <end position="573"/>
    </location>
</feature>
<dbReference type="NCBIfam" id="TIGR02232">
    <property type="entry name" value="myxo_disulf_rpt"/>
    <property type="match status" value="1"/>
</dbReference>
<evidence type="ECO:0000256" key="3">
    <source>
        <dbReference type="ARBA" id="ARBA00023157"/>
    </source>
</evidence>
<feature type="compositionally biased region" description="Basic and acidic residues" evidence="4">
    <location>
        <begin position="894"/>
        <end position="908"/>
    </location>
</feature>
<evidence type="ECO:0000256" key="2">
    <source>
        <dbReference type="ARBA" id="ARBA00022737"/>
    </source>
</evidence>
<keyword evidence="5" id="KW-0472">Membrane</keyword>
<sequence length="924" mass="103394">MKATISSYLPAKIASKTRVKFGPGCKKLLVFGMLFLCIMASEAVHENAYDTSDQRRNLVGGTDASQTLVSFNSSVEAFQDNVITVTARDSSGNNRNVGGDIFWAHVTNECAKGASFECIDVVGQKAVLSTEFSGRMYDNLDGTYTFYYRTVWEGNITVYVFMYTQFGALSEFFDSTTASGTPASTTVQTQVNQNFGTGLVTASRSDSVSSNYFFKVRSAYSGAVTFTMNVDDQQEVFFNGVSKGTSTSGSPLSFTETLIKDQFYDFKLVWTETTGSASIYCYWSYTGQANIVVPTEYLYYPTYAGSGPSNVLSYCGAGYSGVDPSSPTECTPACGDGLVVGIENCDDGNELDFDGCSSSCRFEDGYTCSAESGYTECSKCPFAFTNEHDYSRCVKKKESDRFDGFFYALLVCIILGVLFSLAAGFITNKYYWMTNAMIEQIQLLILTALIGNLYSLDMIWLLRDMSFLLFNFNFFRLDQLGSDSLKKDFPINVPGLEFFDFHYSSTILNIANNLLFFGLMFLVNLVLFHLYIRGVRKAREFSKFRRMCHMLRSLLGPSIWFRLISLSMVLYLITSLSELGEGKQPGREWTYDIAQAVCILCAVYTVAFLGFYLKIVISGSSRLPGALNEMYRGIGTNPVKAIYPFMFLVKKFVLCSTAMAHDQKHGAGRVGVFLATEVVFLIYLAFARPFKTIPDNIVFCLNSLFMAVLTTILIFQDSSDDWPDTVSGLFLTILFLNGGLLALIPLLTVLQSCCKAQYTTLFKTSRVCKFNRNDILRNATQDMSGANFKKNEQSERVNADYPTQLMGNRPHLARAEKSSQDLDKTVEKLHTNLFSRPSTKMVTEKEELKGDSVVEGRQKISPDDLDELKKGFKLHTGNHMVEPFSVYKQRKRVKDASSKDKEEYRAEIEQSEEADEKSFDMKEI</sequence>
<dbReference type="PROSITE" id="PS51820">
    <property type="entry name" value="PA14"/>
    <property type="match status" value="1"/>
</dbReference>
<feature type="transmembrane region" description="Helical" evidence="5">
    <location>
        <begin position="728"/>
        <end position="750"/>
    </location>
</feature>
<feature type="transmembrane region" description="Helical" evidence="5">
    <location>
        <begin position="593"/>
        <end position="613"/>
    </location>
</feature>
<dbReference type="Proteomes" id="UP001295684">
    <property type="component" value="Unassembled WGS sequence"/>
</dbReference>
<dbReference type="Gene3D" id="3.90.182.10">
    <property type="entry name" value="Toxin - Anthrax Protective Antigen,domain 1"/>
    <property type="match status" value="1"/>
</dbReference>